<dbReference type="AlphaFoldDB" id="A0A834IVU7"/>
<dbReference type="EMBL" id="JAACXV010000038">
    <property type="protein sequence ID" value="KAF7286072.1"/>
    <property type="molecule type" value="Genomic_DNA"/>
</dbReference>
<reference evidence="2" key="1">
    <citation type="submission" date="2020-08" db="EMBL/GenBank/DDBJ databases">
        <title>Genome sequencing and assembly of the red palm weevil Rhynchophorus ferrugineus.</title>
        <authorList>
            <person name="Dias G.B."/>
            <person name="Bergman C.M."/>
            <person name="Manee M."/>
        </authorList>
    </citation>
    <scope>NUCLEOTIDE SEQUENCE</scope>
    <source>
        <strain evidence="2">AA-2017</strain>
        <tissue evidence="2">Whole larva</tissue>
    </source>
</reference>
<evidence type="ECO:0000313" key="2">
    <source>
        <dbReference type="EMBL" id="KAF7286072.1"/>
    </source>
</evidence>
<gene>
    <name evidence="2" type="ORF">GWI33_008023</name>
</gene>
<dbReference type="Proteomes" id="UP000625711">
    <property type="component" value="Unassembled WGS sequence"/>
</dbReference>
<feature type="region of interest" description="Disordered" evidence="1">
    <location>
        <begin position="79"/>
        <end position="134"/>
    </location>
</feature>
<proteinExistence type="predicted"/>
<name>A0A834IVU7_RHYFE</name>
<protein>
    <submittedName>
        <fullName evidence="2">Uncharacterized protein</fullName>
    </submittedName>
</protein>
<evidence type="ECO:0000256" key="1">
    <source>
        <dbReference type="SAM" id="MobiDB-lite"/>
    </source>
</evidence>
<comment type="caution">
    <text evidence="2">The sequence shown here is derived from an EMBL/GenBank/DDBJ whole genome shotgun (WGS) entry which is preliminary data.</text>
</comment>
<accession>A0A834IVU7</accession>
<organism evidence="2 3">
    <name type="scientific">Rhynchophorus ferrugineus</name>
    <name type="common">Red palm weevil</name>
    <name type="synonym">Curculio ferrugineus</name>
    <dbReference type="NCBI Taxonomy" id="354439"/>
    <lineage>
        <taxon>Eukaryota</taxon>
        <taxon>Metazoa</taxon>
        <taxon>Ecdysozoa</taxon>
        <taxon>Arthropoda</taxon>
        <taxon>Hexapoda</taxon>
        <taxon>Insecta</taxon>
        <taxon>Pterygota</taxon>
        <taxon>Neoptera</taxon>
        <taxon>Endopterygota</taxon>
        <taxon>Coleoptera</taxon>
        <taxon>Polyphaga</taxon>
        <taxon>Cucujiformia</taxon>
        <taxon>Curculionidae</taxon>
        <taxon>Dryophthorinae</taxon>
        <taxon>Rhynchophorus</taxon>
    </lineage>
</organism>
<keyword evidence="3" id="KW-1185">Reference proteome</keyword>
<evidence type="ECO:0000313" key="3">
    <source>
        <dbReference type="Proteomes" id="UP000625711"/>
    </source>
</evidence>
<sequence>MLVLLHIRNLYFLTITYIKIIHSIPPPCTYSNKTHPVSARNITKPFTSDVYYSTGRPQPRLITNLRACQNKTRQDSCVHSQMWATGRAQGDPKEARRDRHGSRWDRSGEGATTTRLPTQLPIDPPERATCSRIM</sequence>
<feature type="compositionally biased region" description="Basic and acidic residues" evidence="1">
    <location>
        <begin position="90"/>
        <end position="108"/>
    </location>
</feature>